<name>A0A4Z2G9U2_9TELE</name>
<comment type="caution">
    <text evidence="1">The sequence shown here is derived from an EMBL/GenBank/DDBJ whole genome shotgun (WGS) entry which is preliminary data.</text>
</comment>
<sequence length="283" mass="30458">MVCLVKGHLRINFVFVPSKPVSITLLPVEKQTDGDIHLDVEHHRSTASSHVLQPGNSFRNAIAHTSCELAGVFPNTLGRAIKASLFALYETSRSYDPLYTASSCRRSEPNVSHLTSYESVSPDSPVSVALPLKSQPSTAPVLHGLGDISSSAVLPQLCWHSGSDMAPIGMMAELMRLPQKKRGSHLTAEDVTDVAEQERTLRESSSGGVNLRTLMMPTPSVFSRPYMGSNGLNCFLDASLPGQNHSSPAQTGGEDVQEVQVLVEGGLERWELTEIDGGVERGG</sequence>
<evidence type="ECO:0000313" key="2">
    <source>
        <dbReference type="Proteomes" id="UP000314294"/>
    </source>
</evidence>
<accession>A0A4Z2G9U2</accession>
<dbReference type="AlphaFoldDB" id="A0A4Z2G9U2"/>
<reference evidence="1 2" key="1">
    <citation type="submission" date="2019-03" db="EMBL/GenBank/DDBJ databases">
        <title>First draft genome of Liparis tanakae, snailfish: a comprehensive survey of snailfish specific genes.</title>
        <authorList>
            <person name="Kim W."/>
            <person name="Song I."/>
            <person name="Jeong J.-H."/>
            <person name="Kim D."/>
            <person name="Kim S."/>
            <person name="Ryu S."/>
            <person name="Song J.Y."/>
            <person name="Lee S.K."/>
        </authorList>
    </citation>
    <scope>NUCLEOTIDE SEQUENCE [LARGE SCALE GENOMIC DNA]</scope>
    <source>
        <tissue evidence="1">Muscle</tissue>
    </source>
</reference>
<organism evidence="1 2">
    <name type="scientific">Liparis tanakae</name>
    <name type="common">Tanaka's snailfish</name>
    <dbReference type="NCBI Taxonomy" id="230148"/>
    <lineage>
        <taxon>Eukaryota</taxon>
        <taxon>Metazoa</taxon>
        <taxon>Chordata</taxon>
        <taxon>Craniata</taxon>
        <taxon>Vertebrata</taxon>
        <taxon>Euteleostomi</taxon>
        <taxon>Actinopterygii</taxon>
        <taxon>Neopterygii</taxon>
        <taxon>Teleostei</taxon>
        <taxon>Neoteleostei</taxon>
        <taxon>Acanthomorphata</taxon>
        <taxon>Eupercaria</taxon>
        <taxon>Perciformes</taxon>
        <taxon>Cottioidei</taxon>
        <taxon>Cottales</taxon>
        <taxon>Liparidae</taxon>
        <taxon>Liparis</taxon>
    </lineage>
</organism>
<gene>
    <name evidence="1" type="ORF">EYF80_039504</name>
</gene>
<evidence type="ECO:0000313" key="1">
    <source>
        <dbReference type="EMBL" id="TNN50279.1"/>
    </source>
</evidence>
<protein>
    <submittedName>
        <fullName evidence="1">Uncharacterized protein</fullName>
    </submittedName>
</protein>
<dbReference type="Proteomes" id="UP000314294">
    <property type="component" value="Unassembled WGS sequence"/>
</dbReference>
<keyword evidence="2" id="KW-1185">Reference proteome</keyword>
<proteinExistence type="predicted"/>
<dbReference type="EMBL" id="SRLO01000624">
    <property type="protein sequence ID" value="TNN50279.1"/>
    <property type="molecule type" value="Genomic_DNA"/>
</dbReference>